<feature type="compositionally biased region" description="Pro residues" evidence="1">
    <location>
        <begin position="343"/>
        <end position="359"/>
    </location>
</feature>
<reference evidence="2" key="2">
    <citation type="submission" date="2002-03" db="EMBL/GenBank/DDBJ databases">
        <authorList>
            <consortium name="The Anopheles Genome Sequencing Consortium"/>
        </authorList>
    </citation>
    <scope>NUCLEOTIDE SEQUENCE</scope>
    <source>
        <strain evidence="2">PEST</strain>
    </source>
</reference>
<proteinExistence type="predicted"/>
<dbReference type="HOGENOM" id="CLU_008541_0_0_1"/>
<dbReference type="GO" id="GO:0003779">
    <property type="term" value="F:actin binding"/>
    <property type="evidence" value="ECO:0007669"/>
    <property type="project" value="InterPro"/>
</dbReference>
<comment type="caution">
    <text evidence="2">The sequence shown here is derived from an EMBL/GenBank/DDBJ whole genome shotgun (WGS) entry which is preliminary data.</text>
</comment>
<feature type="region of interest" description="Disordered" evidence="1">
    <location>
        <begin position="818"/>
        <end position="837"/>
    </location>
</feature>
<feature type="compositionally biased region" description="Low complexity" evidence="1">
    <location>
        <begin position="537"/>
        <end position="591"/>
    </location>
</feature>
<dbReference type="eggNOG" id="ENOG502QRYW">
    <property type="taxonomic scope" value="Eukaryota"/>
</dbReference>
<feature type="compositionally biased region" description="Low complexity" evidence="1">
    <location>
        <begin position="22"/>
        <end position="51"/>
    </location>
</feature>
<dbReference type="PANTHER" id="PTHR15708:SF15">
    <property type="entry name" value="IP14311P"/>
    <property type="match status" value="1"/>
</dbReference>
<sequence length="911" mass="99888">MTLNEAVATLVVLHGYVECKNATTSPTGTTKAKPATTTKSAATSATTPATTKQSAEPKQPGSDREARGKRTLEFGNFGSGNGYNYYQTVPAHTAQRRVSHAYQDPGQYNHYQSNYIQPQQYSFQHQHSGSALTGSTGGFQGFEGDSSNSIGSFQSLPPVVHPHYIEPPEPIIEIIIKESNDSLPLDAQTILPQQKRKKEEVQVFYVKYHKDEKNGQLVLDDPLPAIKPIPDESEEEEDPSQEPIIVTPSPPLKTTTLRAVINPDSEKYHSNSGIRISFGVEDKHQSGHQVSESESESVAQPIVALPQHAVDQRAKSDVFFQQHQQFVQQQHDRSVRQHYQAQPPQPPFLAARPPQPPQTPTFQQQNERPNYYDVPRPVQGGLVQQAAPNLGPTRAPEQPKGSSLSSLTSNEHLANLKHVLPAGGELVPSVSKYEKHITETVSGPAATSQRLSADTGNRPPFYNIQPSQELISHSIEPTIETIQNKNIGPLATNIGPLPTPQKYVNQQAAQIIPNSEPLNYRVDPRFNANFNAVAAQGSSTPSTVGTTRTTYSPTFSTTPRTTVNRYTAPPTPTTTAYRTTTTTAAPPTTTTLSPAEEAAVEQKKQKALFELPAEVPDDLREQLLSSGILENADISVLDYDKIGETALENLPPEHLANFFNAGGGSQLAGSSNVLSVVKPNGDKLAEKFITKNYDVKDKRDERDRYEIAQQGQEGAVQQAEEDQPTIVTMPERQNVDLKVVRFDSTNQRNVTDRYIKQDSTILPSVDVTGEDESGAADQVFNRYLPLKINGAQFPIPDVAELRGRKIASVVVLAPVDSGASSTASKSGESDEGSSTGGFLINAEEDAAEQEQQQQSRFERDVLLDSKKIKFIAGEALKQLIKKPSRENFRRWLDREGKTDVDLQSVVLLVTR</sequence>
<dbReference type="OMA" id="PHYIEPP"/>
<feature type="region of interest" description="Disordered" evidence="1">
    <location>
        <begin position="324"/>
        <end position="406"/>
    </location>
</feature>
<reference evidence="2" key="1">
    <citation type="journal article" date="2002" name="Science">
        <title>The genome sequence of the malaria mosquito Anopheles gambiae.</title>
        <authorList>
            <person name="Holt R.A."/>
            <person name="Subramanian G.M."/>
            <person name="Halpern A."/>
            <person name="Sutton G.G."/>
            <person name="Charlab R."/>
            <person name="Nusskern D.R."/>
            <person name="Wincker P."/>
            <person name="Clark A.G."/>
            <person name="Ribeiro J.M."/>
            <person name="Wides R."/>
            <person name="Salzberg S.L."/>
            <person name="Loftus B."/>
            <person name="Yandell M."/>
            <person name="Majoros W.H."/>
            <person name="Rusch D.B."/>
            <person name="Lai Z."/>
            <person name="Kraft C.L."/>
            <person name="Abril J.F."/>
            <person name="Anthouard V."/>
            <person name="Arensburger P."/>
            <person name="Atkinson P.W."/>
            <person name="Baden H."/>
            <person name="de Berardinis V."/>
            <person name="Baldwin D."/>
            <person name="Benes V."/>
            <person name="Biedler J."/>
            <person name="Blass C."/>
            <person name="Bolanos R."/>
            <person name="Boscus D."/>
            <person name="Barnstead M."/>
            <person name="Cai S."/>
            <person name="Center A."/>
            <person name="Chaturverdi K."/>
            <person name="Christophides G.K."/>
            <person name="Chrystal M.A."/>
            <person name="Clamp M."/>
            <person name="Cravchik A."/>
            <person name="Curwen V."/>
            <person name="Dana A."/>
            <person name="Delcher A."/>
            <person name="Dew I."/>
            <person name="Evans C.A."/>
            <person name="Flanigan M."/>
            <person name="Grundschober-Freimoser A."/>
            <person name="Friedli L."/>
            <person name="Gu Z."/>
            <person name="Guan P."/>
            <person name="Guigo R."/>
            <person name="Hillenmeyer M.E."/>
            <person name="Hladun S.L."/>
            <person name="Hogan J.R."/>
            <person name="Hong Y.S."/>
            <person name="Hoover J."/>
            <person name="Jaillon O."/>
            <person name="Ke Z."/>
            <person name="Kodira C."/>
            <person name="Kokoza E."/>
            <person name="Koutsos A."/>
            <person name="Letunic I."/>
            <person name="Levitsky A."/>
            <person name="Liang Y."/>
            <person name="Lin J.J."/>
            <person name="Lobo N.F."/>
            <person name="Lopez J.R."/>
            <person name="Malek J.A."/>
            <person name="McIntosh T.C."/>
            <person name="Meister S."/>
            <person name="Miller J."/>
            <person name="Mobarry C."/>
            <person name="Mongin E."/>
            <person name="Murphy S.D."/>
            <person name="O'Brochta D.A."/>
            <person name="Pfannkoch C."/>
            <person name="Qi R."/>
            <person name="Regier M.A."/>
            <person name="Remington K."/>
            <person name="Shao H."/>
            <person name="Sharakhova M.V."/>
            <person name="Sitter C.D."/>
            <person name="Shetty J."/>
            <person name="Smith T.J."/>
            <person name="Strong R."/>
            <person name="Sun J."/>
            <person name="Thomasova D."/>
            <person name="Ton L.Q."/>
            <person name="Topalis P."/>
            <person name="Tu Z."/>
            <person name="Unger M.F."/>
            <person name="Walenz B."/>
            <person name="Wang A."/>
            <person name="Wang J."/>
            <person name="Wang M."/>
            <person name="Wang X."/>
            <person name="Woodford K.J."/>
            <person name="Wortman J.R."/>
            <person name="Wu M."/>
            <person name="Yao A."/>
            <person name="Zdobnov E.M."/>
            <person name="Zhang H."/>
            <person name="Zhao Q."/>
            <person name="Zhao S."/>
            <person name="Zhu S.C."/>
            <person name="Zhimulev I."/>
            <person name="Coluzzi M."/>
            <person name="della Torre A."/>
            <person name="Roth C.W."/>
            <person name="Louis C."/>
            <person name="Kalush F."/>
            <person name="Mural R.J."/>
            <person name="Myers E.W."/>
            <person name="Adams M.D."/>
            <person name="Smith H.O."/>
            <person name="Broder S."/>
            <person name="Gardner M.J."/>
            <person name="Fraser C.M."/>
            <person name="Birney E."/>
            <person name="Bork P."/>
            <person name="Brey P.T."/>
            <person name="Venter J.C."/>
            <person name="Weissenbach J."/>
            <person name="Kafatos F.C."/>
            <person name="Collins F.H."/>
            <person name="Hoffman S.L."/>
        </authorList>
    </citation>
    <scope>NUCLEOTIDE SEQUENCE [LARGE SCALE GENOMIC DNA]</scope>
    <source>
        <strain evidence="2">PEST</strain>
    </source>
</reference>
<reference evidence="2" key="3">
    <citation type="journal article" date="2004" name="Trends Parasitol.">
        <title>The Anopheles gambiae genome: an update.</title>
        <authorList>
            <person name="Mongin E."/>
            <person name="Louis C."/>
            <person name="Holt R.A."/>
            <person name="Birney E."/>
            <person name="Collins F.H."/>
        </authorList>
    </citation>
    <scope>NUCLEOTIDE SEQUENCE</scope>
    <source>
        <strain evidence="2">PEST</strain>
    </source>
</reference>
<feature type="region of interest" description="Disordered" evidence="1">
    <location>
        <begin position="126"/>
        <end position="154"/>
    </location>
</feature>
<name>A7UUA9_ANOGA</name>
<dbReference type="PANTHER" id="PTHR15708">
    <property type="entry name" value="ACTIN BUNDLING/MISSING IN METASTASIS-RELATED"/>
    <property type="match status" value="1"/>
</dbReference>
<dbReference type="PaxDb" id="7165-AGAP006468-PA"/>
<reference evidence="2" key="4">
    <citation type="journal article" date="2007" name="Genome Biol.">
        <title>Update of the Anopheles gambiae PEST genome assembly.</title>
        <authorList>
            <person name="Sharakhova M.V."/>
            <person name="Hammond M.P."/>
            <person name="Lobo N.F."/>
            <person name="Krzywinski J."/>
            <person name="Unger M.F."/>
            <person name="Hillenmeyer M.E."/>
            <person name="Bruggner R.V."/>
            <person name="Birney E."/>
            <person name="Collins F.H."/>
        </authorList>
    </citation>
    <scope>NUCLEOTIDE SEQUENCE</scope>
    <source>
        <strain evidence="2">PEST</strain>
    </source>
</reference>
<feature type="compositionally biased region" description="Acidic residues" evidence="1">
    <location>
        <begin position="231"/>
        <end position="240"/>
    </location>
</feature>
<feature type="region of interest" description="Disordered" evidence="1">
    <location>
        <begin position="536"/>
        <end position="593"/>
    </location>
</feature>
<dbReference type="InParanoid" id="A7UUA9"/>
<protein>
    <submittedName>
        <fullName evidence="2">AGAP006468-PA</fullName>
    </submittedName>
</protein>
<organism evidence="2">
    <name type="scientific">Anopheles gambiae</name>
    <name type="common">African malaria mosquito</name>
    <dbReference type="NCBI Taxonomy" id="7165"/>
    <lineage>
        <taxon>Eukaryota</taxon>
        <taxon>Metazoa</taxon>
        <taxon>Ecdysozoa</taxon>
        <taxon>Arthropoda</taxon>
        <taxon>Hexapoda</taxon>
        <taxon>Insecta</taxon>
        <taxon>Pterygota</taxon>
        <taxon>Neoptera</taxon>
        <taxon>Endopterygota</taxon>
        <taxon>Diptera</taxon>
        <taxon>Nematocera</taxon>
        <taxon>Culicoidea</taxon>
        <taxon>Culicidae</taxon>
        <taxon>Anophelinae</taxon>
        <taxon>Anopheles</taxon>
    </lineage>
</organism>
<dbReference type="AlphaFoldDB" id="A7UUA9"/>
<dbReference type="InterPro" id="IPR030127">
    <property type="entry name" value="MTSS1/MTSS2"/>
</dbReference>
<feature type="region of interest" description="Disordered" evidence="1">
    <location>
        <begin position="220"/>
        <end position="251"/>
    </location>
</feature>
<dbReference type="VEuPathDB" id="VectorBase:AGAP006468"/>
<dbReference type="VEuPathDB" id="VectorBase:AGAMI1_000025"/>
<feature type="compositionally biased region" description="Polar residues" evidence="1">
    <location>
        <begin position="145"/>
        <end position="154"/>
    </location>
</feature>
<feature type="region of interest" description="Disordered" evidence="1">
    <location>
        <begin position="21"/>
        <end position="68"/>
    </location>
</feature>
<dbReference type="EMBL" id="AAAB01008960">
    <property type="protein sequence ID" value="EDO63887.1"/>
    <property type="molecule type" value="Genomic_DNA"/>
</dbReference>
<reference evidence="2" key="5">
    <citation type="submission" date="2011-05" db="EMBL/GenBank/DDBJ databases">
        <authorList>
            <consortium name="VectorBase"/>
        </authorList>
    </citation>
    <scope>NUCLEOTIDE SEQUENCE</scope>
    <source>
        <strain evidence="2">PEST</strain>
    </source>
</reference>
<dbReference type="FunCoup" id="A7UUA9">
    <property type="interactions" value="1"/>
</dbReference>
<accession>A7UUA9</accession>
<evidence type="ECO:0000313" key="2">
    <source>
        <dbReference type="EMBL" id="EDO63887.1"/>
    </source>
</evidence>
<evidence type="ECO:0000256" key="1">
    <source>
        <dbReference type="SAM" id="MobiDB-lite"/>
    </source>
</evidence>
<gene>
    <name evidence="2" type="ORF">AgaP_AGAP006468</name>
</gene>